<feature type="region of interest" description="Disordered" evidence="1">
    <location>
        <begin position="99"/>
        <end position="178"/>
    </location>
</feature>
<gene>
    <name evidence="2" type="ORF">IWW36_004867</name>
</gene>
<dbReference type="EMBL" id="JANBUW010000856">
    <property type="protein sequence ID" value="KAJ2845229.1"/>
    <property type="molecule type" value="Genomic_DNA"/>
</dbReference>
<dbReference type="Proteomes" id="UP001139887">
    <property type="component" value="Unassembled WGS sequence"/>
</dbReference>
<feature type="region of interest" description="Disordered" evidence="1">
    <location>
        <begin position="202"/>
        <end position="244"/>
    </location>
</feature>
<feature type="compositionally biased region" description="Polar residues" evidence="1">
    <location>
        <begin position="214"/>
        <end position="230"/>
    </location>
</feature>
<protein>
    <submittedName>
        <fullName evidence="2">Uncharacterized protein</fullName>
    </submittedName>
</protein>
<feature type="compositionally biased region" description="Low complexity" evidence="1">
    <location>
        <begin position="54"/>
        <end position="67"/>
    </location>
</feature>
<sequence length="602" mass="62747">MLSEPNKAAGEADNADLKNWLPEFDHPRISLDLSALSPPDTAEASESDENPEPVSNASVNASSKSISLLDKAEAPAPQNEELLEAVVYANLSEYASIVSKEDEDNADDVLNQAQAPHTDIAGENDKNGSSLLQPPPSPTPSSSNMDSADLGNLANKLPEAPIGTNNNSNEADQLGVDFDFDTDPAIDAISTSPLFAVTGTNAPGASLGSAGGQDKQNALETPQLGQQQLPSAARKGRSRRASIAGMLMRRASKYIDAASPTLAATANTATSTSSSANVAQVLSESCKQESKEQAVVAASETKEESNEAPASKDTVASNELKTQSADSDKQESTDSASGSPTDDECNSKDQNDDTINNIATIATDTSNDNASVNLVKSSDKSASDEHVEASQAAEPDTSVSMAKEVSPLPPPSQPRSVEKRSSRILSGITRKVNHVRQTTSMVLRRSVGSRLLVAPGKSLDTVNGPTPKQDECSATQDQKDMVRDEPPQYTSEEHNHAATNSEANNAAVSAMDTTTAAHEAAEPVSDSQEKAEPEAKPNAEASISDIDNATSAHDSNSESTDNNSVASDSSGSSSSSNNVSDKVDEVEATSNDTNSEDAKAHA</sequence>
<organism evidence="2 3">
    <name type="scientific">Coemansia brasiliensis</name>
    <dbReference type="NCBI Taxonomy" id="2650707"/>
    <lineage>
        <taxon>Eukaryota</taxon>
        <taxon>Fungi</taxon>
        <taxon>Fungi incertae sedis</taxon>
        <taxon>Zoopagomycota</taxon>
        <taxon>Kickxellomycotina</taxon>
        <taxon>Kickxellomycetes</taxon>
        <taxon>Kickxellales</taxon>
        <taxon>Kickxellaceae</taxon>
        <taxon>Coemansia</taxon>
    </lineage>
</organism>
<feature type="compositionally biased region" description="Basic and acidic residues" evidence="1">
    <location>
        <begin position="377"/>
        <end position="388"/>
    </location>
</feature>
<keyword evidence="3" id="KW-1185">Reference proteome</keyword>
<feature type="compositionally biased region" description="Polar residues" evidence="1">
    <location>
        <begin position="366"/>
        <end position="376"/>
    </location>
</feature>
<feature type="compositionally biased region" description="Basic and acidic residues" evidence="1">
    <location>
        <begin position="527"/>
        <end position="537"/>
    </location>
</feature>
<feature type="compositionally biased region" description="Polar residues" evidence="1">
    <location>
        <begin position="314"/>
        <end position="325"/>
    </location>
</feature>
<feature type="region of interest" description="Disordered" evidence="1">
    <location>
        <begin position="31"/>
        <end position="76"/>
    </location>
</feature>
<proteinExistence type="predicted"/>
<dbReference type="OrthoDB" id="5596149at2759"/>
<feature type="compositionally biased region" description="Low complexity" evidence="1">
    <location>
        <begin position="561"/>
        <end position="580"/>
    </location>
</feature>
<evidence type="ECO:0000256" key="1">
    <source>
        <dbReference type="SAM" id="MobiDB-lite"/>
    </source>
</evidence>
<feature type="compositionally biased region" description="Polar residues" evidence="1">
    <location>
        <begin position="545"/>
        <end position="560"/>
    </location>
</feature>
<feature type="non-terminal residue" evidence="2">
    <location>
        <position position="602"/>
    </location>
</feature>
<feature type="compositionally biased region" description="Low complexity" evidence="1">
    <location>
        <begin position="353"/>
        <end position="365"/>
    </location>
</feature>
<name>A0A9W8I2R8_9FUNG</name>
<feature type="region of interest" description="Disordered" evidence="1">
    <location>
        <begin position="289"/>
        <end position="424"/>
    </location>
</feature>
<reference evidence="2" key="1">
    <citation type="submission" date="2022-07" db="EMBL/GenBank/DDBJ databases">
        <title>Phylogenomic reconstructions and comparative analyses of Kickxellomycotina fungi.</title>
        <authorList>
            <person name="Reynolds N.K."/>
            <person name="Stajich J.E."/>
            <person name="Barry K."/>
            <person name="Grigoriev I.V."/>
            <person name="Crous P."/>
            <person name="Smith M.E."/>
        </authorList>
    </citation>
    <scope>NUCLEOTIDE SEQUENCE</scope>
    <source>
        <strain evidence="2">NRRL 1566</strain>
    </source>
</reference>
<dbReference type="AlphaFoldDB" id="A0A9W8I2R8"/>
<feature type="compositionally biased region" description="Polar residues" evidence="1">
    <location>
        <begin position="460"/>
        <end position="476"/>
    </location>
</feature>
<evidence type="ECO:0000313" key="3">
    <source>
        <dbReference type="Proteomes" id="UP001139887"/>
    </source>
</evidence>
<feature type="compositionally biased region" description="Polar residues" evidence="1">
    <location>
        <begin position="497"/>
        <end position="516"/>
    </location>
</feature>
<evidence type="ECO:0000313" key="2">
    <source>
        <dbReference type="EMBL" id="KAJ2845229.1"/>
    </source>
</evidence>
<feature type="region of interest" description="Disordered" evidence="1">
    <location>
        <begin position="454"/>
        <end position="602"/>
    </location>
</feature>
<comment type="caution">
    <text evidence="2">The sequence shown here is derived from an EMBL/GenBank/DDBJ whole genome shotgun (WGS) entry which is preliminary data.</text>
</comment>
<accession>A0A9W8I2R8</accession>
<feature type="compositionally biased region" description="Basic and acidic residues" evidence="1">
    <location>
        <begin position="477"/>
        <end position="496"/>
    </location>
</feature>